<dbReference type="AlphaFoldDB" id="A0A919JQK1"/>
<dbReference type="Gene3D" id="1.20.80.30">
    <property type="match status" value="1"/>
</dbReference>
<dbReference type="SUPFAM" id="SSF56059">
    <property type="entry name" value="Glutathione synthetase ATP-binding domain-like"/>
    <property type="match status" value="1"/>
</dbReference>
<dbReference type="Gene3D" id="3.30.1490.20">
    <property type="entry name" value="ATP-grasp fold, A domain"/>
    <property type="match status" value="2"/>
</dbReference>
<comment type="caution">
    <text evidence="3">The sequence shown here is derived from an EMBL/GenBank/DDBJ whole genome shotgun (WGS) entry which is preliminary data.</text>
</comment>
<evidence type="ECO:0000313" key="4">
    <source>
        <dbReference type="Proteomes" id="UP000636960"/>
    </source>
</evidence>
<dbReference type="Pfam" id="PF00391">
    <property type="entry name" value="PEP-utilizers"/>
    <property type="match status" value="1"/>
</dbReference>
<dbReference type="InterPro" id="IPR002192">
    <property type="entry name" value="PPDK_AMP/ATP-bd"/>
</dbReference>
<dbReference type="GO" id="GO:0005524">
    <property type="term" value="F:ATP binding"/>
    <property type="evidence" value="ECO:0007669"/>
    <property type="project" value="InterPro"/>
</dbReference>
<evidence type="ECO:0000259" key="1">
    <source>
        <dbReference type="Pfam" id="PF00391"/>
    </source>
</evidence>
<dbReference type="Gene3D" id="1.10.189.10">
    <property type="entry name" value="Pyruvate Phosphate Dikinase, domain 2"/>
    <property type="match status" value="1"/>
</dbReference>
<dbReference type="InterPro" id="IPR036637">
    <property type="entry name" value="Phosphohistidine_dom_sf"/>
</dbReference>
<dbReference type="PANTHER" id="PTHR22931:SF9">
    <property type="entry name" value="PYRUVATE, PHOSPHATE DIKINASE 1, CHLOROPLASTIC"/>
    <property type="match status" value="1"/>
</dbReference>
<dbReference type="InterPro" id="IPR008279">
    <property type="entry name" value="PEP-util_enz_mobile_dom"/>
</dbReference>
<dbReference type="GO" id="GO:0016301">
    <property type="term" value="F:kinase activity"/>
    <property type="evidence" value="ECO:0007669"/>
    <property type="project" value="InterPro"/>
</dbReference>
<dbReference type="Pfam" id="PF01326">
    <property type="entry name" value="PPDK_N"/>
    <property type="match status" value="1"/>
</dbReference>
<evidence type="ECO:0000259" key="2">
    <source>
        <dbReference type="Pfam" id="PF01326"/>
    </source>
</evidence>
<dbReference type="RefSeq" id="WP_203779332.1">
    <property type="nucleotide sequence ID" value="NZ_BOMV01000006.1"/>
</dbReference>
<dbReference type="EMBL" id="BOMV01000006">
    <property type="protein sequence ID" value="GIE93286.1"/>
    <property type="molecule type" value="Genomic_DNA"/>
</dbReference>
<proteinExistence type="predicted"/>
<organism evidence="3 4">
    <name type="scientific">Paractinoplanes rishiriensis</name>
    <dbReference type="NCBI Taxonomy" id="1050105"/>
    <lineage>
        <taxon>Bacteria</taxon>
        <taxon>Bacillati</taxon>
        <taxon>Actinomycetota</taxon>
        <taxon>Actinomycetes</taxon>
        <taxon>Micromonosporales</taxon>
        <taxon>Micromonosporaceae</taxon>
        <taxon>Paractinoplanes</taxon>
    </lineage>
</organism>
<protein>
    <submittedName>
        <fullName evidence="3">Pyruvate, phosphate dikinase</fullName>
    </submittedName>
</protein>
<evidence type="ECO:0000313" key="3">
    <source>
        <dbReference type="EMBL" id="GIE93286.1"/>
    </source>
</evidence>
<name>A0A919JQK1_9ACTN</name>
<dbReference type="PANTHER" id="PTHR22931">
    <property type="entry name" value="PHOSPHOENOLPYRUVATE DIKINASE-RELATED"/>
    <property type="match status" value="1"/>
</dbReference>
<feature type="domain" description="Pyruvate phosphate dikinase AMP/ATP-binding" evidence="2">
    <location>
        <begin position="61"/>
        <end position="225"/>
    </location>
</feature>
<accession>A0A919JQK1</accession>
<dbReference type="InterPro" id="IPR010121">
    <property type="entry name" value="Pyruvate_phosphate_dikinase"/>
</dbReference>
<feature type="domain" description="PEP-utilising enzyme mobile" evidence="1">
    <location>
        <begin position="360"/>
        <end position="440"/>
    </location>
</feature>
<dbReference type="Gene3D" id="3.50.30.10">
    <property type="entry name" value="Phosphohistidine domain"/>
    <property type="match status" value="1"/>
</dbReference>
<dbReference type="Proteomes" id="UP000636960">
    <property type="component" value="Unassembled WGS sequence"/>
</dbReference>
<dbReference type="GO" id="GO:0050242">
    <property type="term" value="F:pyruvate, phosphate dikinase activity"/>
    <property type="evidence" value="ECO:0007669"/>
    <property type="project" value="InterPro"/>
</dbReference>
<gene>
    <name evidence="3" type="primary">ppdK</name>
    <name evidence="3" type="ORF">Ari01nite_07510</name>
</gene>
<sequence>MIHPLSPGLGLGADLLGGKGHGLVVLLRLGLPVPAGFVVDTRVCRHFLRVGALPPGCDVALASAVRDLEATTGRRLGGPGHPLVVAVRSGAEISMPGMMSTVLNLGLTTEAGDEAFVRDSRERFVAGFTAAGAREIPDDPMAQLRAAVEAVFASWHTPRATTYRELHGIPHDRGTAVVVQAMVFGNRDGRSGTGVAYSRDPSTGAREPFGDVLFGRQGEDVVAGRSVTRPLAELADREPAVWRDLVAGLDRLEGHFRDVCQVEFTFESGRLWFLQVRPGGLIGRAAVRVAVDLADEQLIDRRTAVARISPAHLRAARVPRIRTTAPLDVVSRGRGASPGVAAGRIAVTADMAAQMAGTGPVILVRPFTSPLDMHGLAAATGVVTVRGGPASHAAVVARSMGKPAVVEAAGLTVDAAGGCVRAGDLVLPAGTLITIDGTGGEVVLGDPGTAAGEADTHLERLLAWSADQSSV</sequence>
<dbReference type="InterPro" id="IPR013815">
    <property type="entry name" value="ATP_grasp_subdomain_1"/>
</dbReference>
<dbReference type="SUPFAM" id="SSF52009">
    <property type="entry name" value="Phosphohistidine domain"/>
    <property type="match status" value="1"/>
</dbReference>
<keyword evidence="3" id="KW-0670">Pyruvate</keyword>
<keyword evidence="4" id="KW-1185">Reference proteome</keyword>
<reference evidence="3" key="1">
    <citation type="submission" date="2021-01" db="EMBL/GenBank/DDBJ databases">
        <title>Whole genome shotgun sequence of Actinoplanes rishiriensis NBRC 108556.</title>
        <authorList>
            <person name="Komaki H."/>
            <person name="Tamura T."/>
        </authorList>
    </citation>
    <scope>NUCLEOTIDE SEQUENCE</scope>
    <source>
        <strain evidence="3">NBRC 108556</strain>
    </source>
</reference>
<dbReference type="Gene3D" id="3.30.470.20">
    <property type="entry name" value="ATP-grasp fold, B domain"/>
    <property type="match status" value="1"/>
</dbReference>